<dbReference type="AlphaFoldDB" id="A0A383CQ67"/>
<evidence type="ECO:0000313" key="1">
    <source>
        <dbReference type="EMBL" id="SVE34264.1"/>
    </source>
</evidence>
<gene>
    <name evidence="1" type="ORF">METZ01_LOCUS487118</name>
</gene>
<name>A0A383CQ67_9ZZZZ</name>
<feature type="non-terminal residue" evidence="1">
    <location>
        <position position="1"/>
    </location>
</feature>
<organism evidence="1">
    <name type="scientific">marine metagenome</name>
    <dbReference type="NCBI Taxonomy" id="408172"/>
    <lineage>
        <taxon>unclassified sequences</taxon>
        <taxon>metagenomes</taxon>
        <taxon>ecological metagenomes</taxon>
    </lineage>
</organism>
<dbReference type="EMBL" id="UINC01210681">
    <property type="protein sequence ID" value="SVE34264.1"/>
    <property type="molecule type" value="Genomic_DNA"/>
</dbReference>
<protein>
    <submittedName>
        <fullName evidence="1">Uncharacterized protein</fullName>
    </submittedName>
</protein>
<sequence>RTLVIGTGLWSYSRQRLQENDLEDLARRQVVDLG</sequence>
<proteinExistence type="predicted"/>
<reference evidence="1" key="1">
    <citation type="submission" date="2018-05" db="EMBL/GenBank/DDBJ databases">
        <authorList>
            <person name="Lanie J.A."/>
            <person name="Ng W.-L."/>
            <person name="Kazmierczak K.M."/>
            <person name="Andrzejewski T.M."/>
            <person name="Davidsen T.M."/>
            <person name="Wayne K.J."/>
            <person name="Tettelin H."/>
            <person name="Glass J.I."/>
            <person name="Rusch D."/>
            <person name="Podicherti R."/>
            <person name="Tsui H.-C.T."/>
            <person name="Winkler M.E."/>
        </authorList>
    </citation>
    <scope>NUCLEOTIDE SEQUENCE</scope>
</reference>
<accession>A0A383CQ67</accession>